<dbReference type="AlphaFoldDB" id="F4PVN9"/>
<proteinExistence type="predicted"/>
<dbReference type="GeneID" id="14872407"/>
<dbReference type="GO" id="GO:0016787">
    <property type="term" value="F:hydrolase activity"/>
    <property type="evidence" value="ECO:0007669"/>
    <property type="project" value="UniProtKB-KW"/>
</dbReference>
<gene>
    <name evidence="3" type="primary">gloB2</name>
    <name evidence="3" type="ORF">DFA_07170</name>
</gene>
<sequence>MNYSLSSVGVLLKVTRPTTTATKVVLQNKKSILSALNNSGGRFHIDSTSCGVVSNNNRLSFYTSCQQSKSTSHLLNRNYHTDNKGLWSDYTLNQVTSNTRSLYQPRGIEHQQSFHRSFNNKYYSTTTTISTTNKKKDNLIMENKANVSIFPDKDSATGQVLIVDESTKKCAILDSVLNYAQGSGRTSTTSVDKIVDAIKERGLTVEWILESHIHADHLSAAFYLKGLYPQAKTAIGAGTTVVQKTFKTIYNLDHDFPVDGSQFNVLWKDNDTFKIGNLNVHVYHTPGHTPSCVSYYIENDSVFVGDTIFMPDVGTARCDFPNGSAATLFESTKKILSLPDHVQIYVCHDYPPPERQLCYVTTVAEEKSTNKHLKDGTTKEQFIEMRTARDATLSTPQLLIPSIQVNIRAGQLPEAESNGISYIKIPINYFK</sequence>
<dbReference type="GO" id="GO:0050313">
    <property type="term" value="F:sulfur dioxygenase activity"/>
    <property type="evidence" value="ECO:0007669"/>
    <property type="project" value="InterPro"/>
</dbReference>
<dbReference type="GO" id="GO:0006749">
    <property type="term" value="P:glutathione metabolic process"/>
    <property type="evidence" value="ECO:0007669"/>
    <property type="project" value="InterPro"/>
</dbReference>
<dbReference type="InterPro" id="IPR036866">
    <property type="entry name" value="RibonucZ/Hydroxyglut_hydro"/>
</dbReference>
<dbReference type="GO" id="GO:0070813">
    <property type="term" value="P:hydrogen sulfide metabolic process"/>
    <property type="evidence" value="ECO:0007669"/>
    <property type="project" value="TreeGrafter"/>
</dbReference>
<evidence type="ECO:0000313" key="4">
    <source>
        <dbReference type="Proteomes" id="UP000007797"/>
    </source>
</evidence>
<evidence type="ECO:0000259" key="2">
    <source>
        <dbReference type="SMART" id="SM00849"/>
    </source>
</evidence>
<accession>F4PVN9</accession>
<dbReference type="SMART" id="SM00849">
    <property type="entry name" value="Lactamase_B"/>
    <property type="match status" value="1"/>
</dbReference>
<protein>
    <submittedName>
        <fullName evidence="3">Hydroxyacylglutathione hydrolase</fullName>
    </submittedName>
</protein>
<dbReference type="PANTHER" id="PTHR43084">
    <property type="entry name" value="PERSULFIDE DIOXYGENASE ETHE1"/>
    <property type="match status" value="1"/>
</dbReference>
<feature type="domain" description="Metallo-beta-lactamase" evidence="2">
    <location>
        <begin position="156"/>
        <end position="348"/>
    </location>
</feature>
<dbReference type="OMA" id="GHTPDHG"/>
<dbReference type="RefSeq" id="XP_004367036.1">
    <property type="nucleotide sequence ID" value="XM_004366979.1"/>
</dbReference>
<dbReference type="GO" id="GO:0046872">
    <property type="term" value="F:metal ion binding"/>
    <property type="evidence" value="ECO:0007669"/>
    <property type="project" value="UniProtKB-KW"/>
</dbReference>
<dbReference type="PANTHER" id="PTHR43084:SF1">
    <property type="entry name" value="PERSULFIDE DIOXYGENASE ETHE1, MITOCHONDRIAL"/>
    <property type="match status" value="1"/>
</dbReference>
<keyword evidence="4" id="KW-1185">Reference proteome</keyword>
<dbReference type="SUPFAM" id="SSF56281">
    <property type="entry name" value="Metallo-hydrolase/oxidoreductase"/>
    <property type="match status" value="1"/>
</dbReference>
<dbReference type="Pfam" id="PF00753">
    <property type="entry name" value="Lactamase_B"/>
    <property type="match status" value="1"/>
</dbReference>
<keyword evidence="3" id="KW-0378">Hydrolase</keyword>
<reference evidence="4" key="1">
    <citation type="journal article" date="2011" name="Genome Res.">
        <title>Phylogeny-wide analysis of social amoeba genomes highlights ancient origins for complex intercellular communication.</title>
        <authorList>
            <person name="Heidel A.J."/>
            <person name="Lawal H.M."/>
            <person name="Felder M."/>
            <person name="Schilde C."/>
            <person name="Helps N.R."/>
            <person name="Tunggal B."/>
            <person name="Rivero F."/>
            <person name="John U."/>
            <person name="Schleicher M."/>
            <person name="Eichinger L."/>
            <person name="Platzer M."/>
            <person name="Noegel A.A."/>
            <person name="Schaap P."/>
            <person name="Gloeckner G."/>
        </authorList>
    </citation>
    <scope>NUCLEOTIDE SEQUENCE [LARGE SCALE GENOMIC DNA]</scope>
    <source>
        <strain evidence="4">SH3</strain>
    </source>
</reference>
<organism evidence="3 4">
    <name type="scientific">Cavenderia fasciculata</name>
    <name type="common">Slime mold</name>
    <name type="synonym">Dictyostelium fasciculatum</name>
    <dbReference type="NCBI Taxonomy" id="261658"/>
    <lineage>
        <taxon>Eukaryota</taxon>
        <taxon>Amoebozoa</taxon>
        <taxon>Evosea</taxon>
        <taxon>Eumycetozoa</taxon>
        <taxon>Dictyostelia</taxon>
        <taxon>Acytosteliales</taxon>
        <taxon>Cavenderiaceae</taxon>
        <taxon>Cavenderia</taxon>
    </lineage>
</organism>
<dbReference type="CDD" id="cd07724">
    <property type="entry name" value="POD-like_MBL-fold"/>
    <property type="match status" value="1"/>
</dbReference>
<evidence type="ECO:0000313" key="3">
    <source>
        <dbReference type="EMBL" id="EGG20053.1"/>
    </source>
</evidence>
<dbReference type="Proteomes" id="UP000007797">
    <property type="component" value="Unassembled WGS sequence"/>
</dbReference>
<dbReference type="InterPro" id="IPR051682">
    <property type="entry name" value="Mito_Persulfide_Diox"/>
</dbReference>
<dbReference type="InterPro" id="IPR001279">
    <property type="entry name" value="Metallo-B-lactamas"/>
</dbReference>
<keyword evidence="1" id="KW-0479">Metal-binding</keyword>
<name>F4PVN9_CACFS</name>
<dbReference type="EMBL" id="GL883013">
    <property type="protein sequence ID" value="EGG20053.1"/>
    <property type="molecule type" value="Genomic_DNA"/>
</dbReference>
<dbReference type="Gene3D" id="3.60.15.10">
    <property type="entry name" value="Ribonuclease Z/Hydroxyacylglutathione hydrolase-like"/>
    <property type="match status" value="1"/>
</dbReference>
<dbReference type="KEGG" id="dfa:DFA_07170"/>
<evidence type="ECO:0000256" key="1">
    <source>
        <dbReference type="ARBA" id="ARBA00022723"/>
    </source>
</evidence>
<dbReference type="STRING" id="1054147.F4PVN9"/>
<dbReference type="OrthoDB" id="515692at2759"/>
<dbReference type="InterPro" id="IPR044528">
    <property type="entry name" value="POD-like_MBL-fold"/>
</dbReference>